<name>A0AAJ5IK17_9PSED</name>
<evidence type="ECO:0000313" key="2">
    <source>
        <dbReference type="Proteomes" id="UP001058744"/>
    </source>
</evidence>
<organism evidence="1 2">
    <name type="scientific">Pseudomonas asiatica</name>
    <dbReference type="NCBI Taxonomy" id="2219225"/>
    <lineage>
        <taxon>Bacteria</taxon>
        <taxon>Pseudomonadati</taxon>
        <taxon>Pseudomonadota</taxon>
        <taxon>Gammaproteobacteria</taxon>
        <taxon>Pseudomonadales</taxon>
        <taxon>Pseudomonadaceae</taxon>
        <taxon>Pseudomonas</taxon>
    </lineage>
</organism>
<gene>
    <name evidence="1" type="ORF">NOV18_09510</name>
</gene>
<sequence length="189" mass="22069">MKPASFALDRHVYELLQSGELDSFTCRGLRDAYARSYGVAREHTSDLRRYIFRQILRLERIEWVVRDPEKRGRDQLYHLQDLPPSVNLRLIDEGYQFFAPRAELPADDTEKGASTNEHTARRLQAMVKETRLDFLTSMGEAERYKQLLEDLPHLHSKLESDYVEARDRSSRLLGHLKAVEKTLKILGIE</sequence>
<protein>
    <recommendedName>
        <fullName evidence="3">Transcriptional regulator VspR</fullName>
    </recommendedName>
</protein>
<evidence type="ECO:0008006" key="3">
    <source>
        <dbReference type="Google" id="ProtNLM"/>
    </source>
</evidence>
<dbReference type="Proteomes" id="UP001058744">
    <property type="component" value="Chromosome"/>
</dbReference>
<reference evidence="1" key="1">
    <citation type="submission" date="2022-07" db="EMBL/GenBank/DDBJ databases">
        <title>Complete genome of MD9.</title>
        <authorList>
            <person name="Cao G."/>
        </authorList>
    </citation>
    <scope>NUCLEOTIDE SEQUENCE</scope>
    <source>
        <strain evidence="1">MD9</strain>
    </source>
</reference>
<proteinExistence type="predicted"/>
<evidence type="ECO:0000313" key="1">
    <source>
        <dbReference type="EMBL" id="UUC20690.1"/>
    </source>
</evidence>
<dbReference type="RefSeq" id="WP_110994337.1">
    <property type="nucleotide sequence ID" value="NZ_CP101700.1"/>
</dbReference>
<dbReference type="EMBL" id="CP101700">
    <property type="protein sequence ID" value="UUC20690.1"/>
    <property type="molecule type" value="Genomic_DNA"/>
</dbReference>
<dbReference type="AlphaFoldDB" id="A0AAJ5IK17"/>
<accession>A0AAJ5IK17</accession>